<protein>
    <submittedName>
        <fullName evidence="10">TPR repeat-containing protein</fullName>
    </submittedName>
    <submittedName>
        <fullName evidence="9">Tetratricopeptide repeat protein</fullName>
    </submittedName>
</protein>
<comment type="caution">
    <text evidence="10">The sequence shown here is derived from an EMBL/GenBank/DDBJ whole genome shotgun (WGS) entry which is preliminary data.</text>
</comment>
<dbReference type="InterPro" id="IPR051476">
    <property type="entry name" value="Bac_ResReg_Asp_Phosphatase"/>
</dbReference>
<dbReference type="InterPro" id="IPR011990">
    <property type="entry name" value="TPR-like_helical_dom_sf"/>
</dbReference>
<dbReference type="GO" id="GO:0005737">
    <property type="term" value="C:cytoplasm"/>
    <property type="evidence" value="ECO:0007669"/>
    <property type="project" value="UniProtKB-SubCell"/>
</dbReference>
<dbReference type="Pfam" id="PF13424">
    <property type="entry name" value="TPR_12"/>
    <property type="match status" value="1"/>
</dbReference>
<comment type="similarity">
    <text evidence="5">Belongs to the Rap family.</text>
</comment>
<reference evidence="10" key="1">
    <citation type="journal article" date="2015" name="Genome Announc.">
        <title>Draft Genome Sequence of Tolypothrix boutellei Strain VB521301.</title>
        <authorList>
            <person name="Chandrababunaidu M.M."/>
            <person name="Singh D."/>
            <person name="Sen D."/>
            <person name="Bhan S."/>
            <person name="Das S."/>
            <person name="Gupta A."/>
            <person name="Adhikary S.P."/>
            <person name="Tripathy S."/>
        </authorList>
    </citation>
    <scope>NUCLEOTIDE SEQUENCE</scope>
    <source>
        <strain evidence="10">VB521301</strain>
    </source>
</reference>
<evidence type="ECO:0000256" key="3">
    <source>
        <dbReference type="ARBA" id="ARBA00022737"/>
    </source>
</evidence>
<dbReference type="Proteomes" id="UP000029738">
    <property type="component" value="Unassembled WGS sequence"/>
</dbReference>
<evidence type="ECO:0000256" key="1">
    <source>
        <dbReference type="ARBA" id="ARBA00004496"/>
    </source>
</evidence>
<dbReference type="PANTHER" id="PTHR46630:SF1">
    <property type="entry name" value="TETRATRICOPEPTIDE REPEAT PROTEIN 29"/>
    <property type="match status" value="1"/>
</dbReference>
<evidence type="ECO:0000256" key="6">
    <source>
        <dbReference type="PROSITE-ProRule" id="PRU00339"/>
    </source>
</evidence>
<dbReference type="EMBL" id="JHEG04000001">
    <property type="protein sequence ID" value="KAF3886076.1"/>
    <property type="molecule type" value="Genomic_DNA"/>
</dbReference>
<evidence type="ECO:0000313" key="9">
    <source>
        <dbReference type="EMBL" id="KAF3886076.1"/>
    </source>
</evidence>
<accession>A0A0C1N672</accession>
<name>A0A0C1N672_9CYAN</name>
<proteinExistence type="inferred from homology"/>
<comment type="subcellular location">
    <subcellularLocation>
        <location evidence="1">Cytoplasm</location>
    </subcellularLocation>
</comment>
<dbReference type="SUPFAM" id="SSF48452">
    <property type="entry name" value="TPR-like"/>
    <property type="match status" value="1"/>
</dbReference>
<reference evidence="9" key="2">
    <citation type="submission" date="2019-11" db="EMBL/GenBank/DDBJ databases">
        <title>Improved Assembly of Tolypothrix boutellei genome.</title>
        <authorList>
            <person name="Sarangi A.N."/>
            <person name="Mukherjee M."/>
            <person name="Ghosh S."/>
            <person name="Singh D."/>
            <person name="Das A."/>
            <person name="Kant S."/>
            <person name="Prusty A."/>
            <person name="Tripathy S."/>
        </authorList>
    </citation>
    <scope>NUCLEOTIDE SEQUENCE</scope>
    <source>
        <strain evidence="9">VB521301</strain>
    </source>
</reference>
<keyword evidence="3" id="KW-0677">Repeat</keyword>
<dbReference type="InterPro" id="IPR019734">
    <property type="entry name" value="TPR_rpt"/>
</dbReference>
<evidence type="ECO:0000256" key="4">
    <source>
        <dbReference type="ARBA" id="ARBA00022803"/>
    </source>
</evidence>
<feature type="region of interest" description="Disordered" evidence="7">
    <location>
        <begin position="27"/>
        <end position="61"/>
    </location>
</feature>
<evidence type="ECO:0000313" key="10">
    <source>
        <dbReference type="EMBL" id="KIE10152.1"/>
    </source>
</evidence>
<gene>
    <name evidence="10" type="ORF">DA73_0216105</name>
    <name evidence="9" type="ORF">DA73_0400011795</name>
</gene>
<dbReference type="AlphaFoldDB" id="A0A0C1N672"/>
<dbReference type="RefSeq" id="WP_038091411.1">
    <property type="nucleotide sequence ID" value="NZ_JHEG04000001.1"/>
</dbReference>
<evidence type="ECO:0000256" key="5">
    <source>
        <dbReference type="ARBA" id="ARBA00038253"/>
    </source>
</evidence>
<feature type="repeat" description="TPR" evidence="6">
    <location>
        <begin position="357"/>
        <end position="390"/>
    </location>
</feature>
<dbReference type="STRING" id="1479485.DA73_0216105"/>
<dbReference type="EMBL" id="JHEG02000048">
    <property type="protein sequence ID" value="KIE10152.1"/>
    <property type="molecule type" value="Genomic_DNA"/>
</dbReference>
<keyword evidence="8" id="KW-0732">Signal</keyword>
<dbReference type="PROSITE" id="PS50005">
    <property type="entry name" value="TPR"/>
    <property type="match status" value="1"/>
</dbReference>
<keyword evidence="4 6" id="KW-0802">TPR repeat</keyword>
<evidence type="ECO:0000256" key="8">
    <source>
        <dbReference type="SAM" id="SignalP"/>
    </source>
</evidence>
<feature type="signal peptide" evidence="8">
    <location>
        <begin position="1"/>
        <end position="25"/>
    </location>
</feature>
<organism evidence="10">
    <name type="scientific">Tolypothrix bouteillei VB521301</name>
    <dbReference type="NCBI Taxonomy" id="1479485"/>
    <lineage>
        <taxon>Bacteria</taxon>
        <taxon>Bacillati</taxon>
        <taxon>Cyanobacteriota</taxon>
        <taxon>Cyanophyceae</taxon>
        <taxon>Nostocales</taxon>
        <taxon>Tolypothrichaceae</taxon>
        <taxon>Tolypothrix</taxon>
    </lineage>
</organism>
<evidence type="ECO:0000256" key="2">
    <source>
        <dbReference type="ARBA" id="ARBA00022490"/>
    </source>
</evidence>
<dbReference type="Gene3D" id="1.25.40.10">
    <property type="entry name" value="Tetratricopeptide repeat domain"/>
    <property type="match status" value="2"/>
</dbReference>
<evidence type="ECO:0000313" key="11">
    <source>
        <dbReference type="Proteomes" id="UP000029738"/>
    </source>
</evidence>
<keyword evidence="11" id="KW-1185">Reference proteome</keyword>
<feature type="chain" id="PRO_5036532880" evidence="8">
    <location>
        <begin position="26"/>
        <end position="410"/>
    </location>
</feature>
<dbReference type="SMART" id="SM00028">
    <property type="entry name" value="TPR"/>
    <property type="match status" value="3"/>
</dbReference>
<evidence type="ECO:0000256" key="7">
    <source>
        <dbReference type="SAM" id="MobiDB-lite"/>
    </source>
</evidence>
<dbReference type="PANTHER" id="PTHR46630">
    <property type="entry name" value="TETRATRICOPEPTIDE REPEAT PROTEIN 29"/>
    <property type="match status" value="1"/>
</dbReference>
<sequence>MSRRLSVTITATATLLLFSSSLTFAATKKPQPPDKFPPNPLEITTPDPLSPRSPKDTRPLTPEERQTLEAALEELNQQASAKLAAGDKISAFEIWNRELRLRRFLGQLAEVQALSRVGAIAWNANDRQEVQYITQRLQTVQKQAQTQKTTDLEFLQALGQAYQQVRSPKLALVVYDQILTSVRQQGDTGAEVDTLKTIGLIHMGWFDYPSAAATYEKLLAMASARGDRTNELLYLQQLAYIYEQAKQPENSLKVRNQLAKIYQSENNFTQLPDLKQEIATDYEALAKDNPGLLQEAFRNYQVAYMTAWDLQQYVRAGEILRKLIALYRSQGQVEEALQASQILIQAEQLASNSYGLMTAYDEIGQIYILRKDYPQAIQAFKKGLEIAQQLKYDEEYFTQQIQKASGQGVK</sequence>
<dbReference type="OrthoDB" id="419844at2"/>
<keyword evidence="2" id="KW-0963">Cytoplasm</keyword>